<dbReference type="AlphaFoldDB" id="M1V944"/>
<reference evidence="1 2" key="2">
    <citation type="journal article" date="2007" name="BMC Biol.">
        <title>A 100%-complete sequence reveals unusually simple genomic features in the hot-spring red alga Cyanidioschyzon merolae.</title>
        <authorList>
            <person name="Nozaki H."/>
            <person name="Takano H."/>
            <person name="Misumi O."/>
            <person name="Terasawa K."/>
            <person name="Matsuzaki M."/>
            <person name="Maruyama S."/>
            <person name="Nishida K."/>
            <person name="Yagisawa F."/>
            <person name="Yoshida Y."/>
            <person name="Fujiwara T."/>
            <person name="Takio S."/>
            <person name="Tamura K."/>
            <person name="Chung S.J."/>
            <person name="Nakamura S."/>
            <person name="Kuroiwa H."/>
            <person name="Tanaka K."/>
            <person name="Sato N."/>
            <person name="Kuroiwa T."/>
        </authorList>
    </citation>
    <scope>NUCLEOTIDE SEQUENCE [LARGE SCALE GENOMIC DNA]</scope>
    <source>
        <strain evidence="1 2">10D</strain>
    </source>
</reference>
<reference evidence="1 2" key="1">
    <citation type="journal article" date="2004" name="Nature">
        <title>Genome sequence of the ultrasmall unicellular red alga Cyanidioschyzon merolae 10D.</title>
        <authorList>
            <person name="Matsuzaki M."/>
            <person name="Misumi O."/>
            <person name="Shin-i T."/>
            <person name="Maruyama S."/>
            <person name="Takahara M."/>
            <person name="Miyagishima S."/>
            <person name="Mori T."/>
            <person name="Nishida K."/>
            <person name="Yagisawa F."/>
            <person name="Nishida K."/>
            <person name="Yoshida Y."/>
            <person name="Nishimura Y."/>
            <person name="Nakao S."/>
            <person name="Kobayashi T."/>
            <person name="Momoyama Y."/>
            <person name="Higashiyama T."/>
            <person name="Minoda A."/>
            <person name="Sano M."/>
            <person name="Nomoto H."/>
            <person name="Oishi K."/>
            <person name="Hayashi H."/>
            <person name="Ohta F."/>
            <person name="Nishizaka S."/>
            <person name="Haga S."/>
            <person name="Miura S."/>
            <person name="Morishita T."/>
            <person name="Kabeya Y."/>
            <person name="Terasawa K."/>
            <person name="Suzuki Y."/>
            <person name="Ishii Y."/>
            <person name="Asakawa S."/>
            <person name="Takano H."/>
            <person name="Ohta N."/>
            <person name="Kuroiwa H."/>
            <person name="Tanaka K."/>
            <person name="Shimizu N."/>
            <person name="Sugano S."/>
            <person name="Sato N."/>
            <person name="Nozaki H."/>
            <person name="Ogasawara N."/>
            <person name="Kohara Y."/>
            <person name="Kuroiwa T."/>
        </authorList>
    </citation>
    <scope>NUCLEOTIDE SEQUENCE [LARGE SCALE GENOMIC DNA]</scope>
    <source>
        <strain evidence="1 2">10D</strain>
    </source>
</reference>
<gene>
    <name evidence="1" type="ORF">CYME_CMN057C</name>
</gene>
<keyword evidence="2" id="KW-1185">Reference proteome</keyword>
<dbReference type="RefSeq" id="XP_005537225.1">
    <property type="nucleotide sequence ID" value="XM_005537168.1"/>
</dbReference>
<evidence type="ECO:0000313" key="2">
    <source>
        <dbReference type="Proteomes" id="UP000007014"/>
    </source>
</evidence>
<dbReference type="Gramene" id="CMN057CT">
    <property type="protein sequence ID" value="CMN057CT"/>
    <property type="gene ID" value="CMN057C"/>
</dbReference>
<protein>
    <submittedName>
        <fullName evidence="1">Uncharacterized protein</fullName>
    </submittedName>
</protein>
<proteinExistence type="predicted"/>
<evidence type="ECO:0000313" key="1">
    <source>
        <dbReference type="EMBL" id="BAM81189.1"/>
    </source>
</evidence>
<dbReference type="KEGG" id="cme:CYME_CMN057C"/>
<name>M1V944_CYAM1</name>
<organism evidence="1 2">
    <name type="scientific">Cyanidioschyzon merolae (strain NIES-3377 / 10D)</name>
    <name type="common">Unicellular red alga</name>
    <dbReference type="NCBI Taxonomy" id="280699"/>
    <lineage>
        <taxon>Eukaryota</taxon>
        <taxon>Rhodophyta</taxon>
        <taxon>Bangiophyceae</taxon>
        <taxon>Cyanidiales</taxon>
        <taxon>Cyanidiaceae</taxon>
        <taxon>Cyanidioschyzon</taxon>
    </lineage>
</organism>
<accession>M1V944</accession>
<sequence length="174" mass="19400">MALLKCGFTNSLRALPLVERTFARIPPRRALCATTVLLYCVGQRAFLACLAISSYSSFALCLSTVGEKGIVSDLFPALGDERPPKGSTSMSVTVPWIFYVSNMHVLAYAVGRGPSLRENDLWKIDDMCPDVSPCAERFSDSPSGANLTFRNREHFFGRVETRSLRRNENQLYPR</sequence>
<dbReference type="EMBL" id="AP006496">
    <property type="protein sequence ID" value="BAM81189.1"/>
    <property type="molecule type" value="Genomic_DNA"/>
</dbReference>
<dbReference type="Proteomes" id="UP000007014">
    <property type="component" value="Chromosome 14"/>
</dbReference>
<dbReference type="HOGENOM" id="CLU_1542255_0_0_1"/>
<dbReference type="GeneID" id="16995280"/>